<dbReference type="AlphaFoldDB" id="A0A4R1KBN7"/>
<evidence type="ECO:0000313" key="2">
    <source>
        <dbReference type="Proteomes" id="UP000295565"/>
    </source>
</evidence>
<dbReference type="Proteomes" id="UP000295565">
    <property type="component" value="Unassembled WGS sequence"/>
</dbReference>
<dbReference type="RefSeq" id="WP_131911365.1">
    <property type="nucleotide sequence ID" value="NZ_OU594967.1"/>
</dbReference>
<reference evidence="1 2" key="1">
    <citation type="submission" date="2019-03" db="EMBL/GenBank/DDBJ databases">
        <title>Genomic Encyclopedia of Type Strains, Phase IV (KMG-IV): sequencing the most valuable type-strain genomes for metagenomic binning, comparative biology and taxonomic classification.</title>
        <authorList>
            <person name="Goeker M."/>
        </authorList>
    </citation>
    <scope>NUCLEOTIDE SEQUENCE [LARGE SCALE GENOMIC DNA]</scope>
    <source>
        <strain evidence="1 2">DSM 18577</strain>
    </source>
</reference>
<gene>
    <name evidence="1" type="ORF">EV690_0507</name>
</gene>
<accession>A0A4R1KBN7</accession>
<name>A0A4R1KBN7_9GAMM</name>
<organism evidence="1 2">
    <name type="scientific">Celerinatantimonas diazotrophica</name>
    <dbReference type="NCBI Taxonomy" id="412034"/>
    <lineage>
        <taxon>Bacteria</taxon>
        <taxon>Pseudomonadati</taxon>
        <taxon>Pseudomonadota</taxon>
        <taxon>Gammaproteobacteria</taxon>
        <taxon>Celerinatantimonadaceae</taxon>
        <taxon>Celerinatantimonas</taxon>
    </lineage>
</organism>
<comment type="caution">
    <text evidence="1">The sequence shown here is derived from an EMBL/GenBank/DDBJ whole genome shotgun (WGS) entry which is preliminary data.</text>
</comment>
<dbReference type="EMBL" id="SMGD01000005">
    <property type="protein sequence ID" value="TCK61507.1"/>
    <property type="molecule type" value="Genomic_DNA"/>
</dbReference>
<proteinExistence type="predicted"/>
<dbReference type="OrthoDB" id="1271623at2"/>
<protein>
    <submittedName>
        <fullName evidence="1">Uncharacterized protein</fullName>
    </submittedName>
</protein>
<evidence type="ECO:0000313" key="1">
    <source>
        <dbReference type="EMBL" id="TCK61507.1"/>
    </source>
</evidence>
<keyword evidence="2" id="KW-1185">Reference proteome</keyword>
<sequence>MKVIDTEEQRWFLFEHEKKLYLDANCSHSFLSYTYMIELNESELKLYQLEGRAFLNRLCHDIHYSVPIAKESQSAFKGRDVTQQFSKLASEALAKWSALK</sequence>